<organism evidence="1 2">
    <name type="scientific">Massilia mucilaginosa</name>
    <dbReference type="NCBI Taxonomy" id="2609282"/>
    <lineage>
        <taxon>Bacteria</taxon>
        <taxon>Pseudomonadati</taxon>
        <taxon>Pseudomonadota</taxon>
        <taxon>Betaproteobacteria</taxon>
        <taxon>Burkholderiales</taxon>
        <taxon>Oxalobacteraceae</taxon>
        <taxon>Telluria group</taxon>
        <taxon>Massilia</taxon>
    </lineage>
</organism>
<reference evidence="1 2" key="1">
    <citation type="submission" date="2019-10" db="EMBL/GenBank/DDBJ databases">
        <title>Taxonomy of Antarctic Massilia spp.: description of Massilia rubra sp. nov., Massilia aquatica sp. nov., Massilia mucilaginosa sp. nov., Massilia frigida sp. nov. isolated from streams, lakes and regoliths.</title>
        <authorList>
            <person name="Holochova P."/>
            <person name="Sedlacek I."/>
            <person name="Kralova S."/>
            <person name="Maslanova I."/>
            <person name="Busse H.-J."/>
            <person name="Stankova E."/>
            <person name="Vrbovska V."/>
            <person name="Kovarovic V."/>
            <person name="Bartak M."/>
            <person name="Svec P."/>
            <person name="Pantucek R."/>
        </authorList>
    </citation>
    <scope>NUCLEOTIDE SEQUENCE [LARGE SCALE GENOMIC DNA]</scope>
    <source>
        <strain evidence="1 2">CCM 8733</strain>
    </source>
</reference>
<keyword evidence="2" id="KW-1185">Reference proteome</keyword>
<gene>
    <name evidence="1" type="ORF">F2P45_06280</name>
</gene>
<protein>
    <submittedName>
        <fullName evidence="1">Uncharacterized protein</fullName>
    </submittedName>
</protein>
<dbReference type="RefSeq" id="WP_166871524.1">
    <property type="nucleotide sequence ID" value="NZ_WHJH01000004.1"/>
</dbReference>
<sequence length="73" mass="8336">MSSVPKRGFQPRRWLGDNLGLDCDVTVRTLVDGKYVDLDIEEALRRINEFDEAEGARALARLPFHFNMSEVAK</sequence>
<evidence type="ECO:0000313" key="1">
    <source>
        <dbReference type="EMBL" id="NHZ88631.1"/>
    </source>
</evidence>
<dbReference type="EMBL" id="WHJH01000004">
    <property type="protein sequence ID" value="NHZ88631.1"/>
    <property type="molecule type" value="Genomic_DNA"/>
</dbReference>
<comment type="caution">
    <text evidence="1">The sequence shown here is derived from an EMBL/GenBank/DDBJ whole genome shotgun (WGS) entry which is preliminary data.</text>
</comment>
<accession>A0ABX0NPA6</accession>
<name>A0ABX0NPA6_9BURK</name>
<evidence type="ECO:0000313" key="2">
    <source>
        <dbReference type="Proteomes" id="UP000609726"/>
    </source>
</evidence>
<proteinExistence type="predicted"/>
<dbReference type="Proteomes" id="UP000609726">
    <property type="component" value="Unassembled WGS sequence"/>
</dbReference>